<keyword evidence="2" id="KW-1185">Reference proteome</keyword>
<reference evidence="2" key="1">
    <citation type="submission" date="2013-09" db="EMBL/GenBank/DDBJ databases">
        <title>Corchorus olitorius genome sequencing.</title>
        <authorList>
            <person name="Alam M."/>
            <person name="Haque M.S."/>
            <person name="Islam M.S."/>
            <person name="Emdad E.M."/>
            <person name="Islam M.M."/>
            <person name="Ahmed B."/>
            <person name="Halim A."/>
            <person name="Hossen Q.M.M."/>
            <person name="Hossain M.Z."/>
            <person name="Ahmed R."/>
            <person name="Khan M.M."/>
            <person name="Islam R."/>
            <person name="Rashid M.M."/>
            <person name="Khan S.A."/>
            <person name="Rahman M.S."/>
            <person name="Alam M."/>
            <person name="Yahiya A.S."/>
            <person name="Khan M.S."/>
            <person name="Azam M.S."/>
            <person name="Haque T."/>
            <person name="Lashkar M.Z.H."/>
            <person name="Akhand A.I."/>
            <person name="Morshed G."/>
            <person name="Roy S."/>
            <person name="Uddin K.S."/>
            <person name="Rabeya T."/>
            <person name="Hossain A.S."/>
            <person name="Chowdhury A."/>
            <person name="Snigdha A.R."/>
            <person name="Mortoza M.S."/>
            <person name="Matin S.A."/>
            <person name="Hoque S.M.E."/>
            <person name="Islam M.K."/>
            <person name="Roy D.K."/>
            <person name="Haider R."/>
            <person name="Moosa M.M."/>
            <person name="Elias S.M."/>
            <person name="Hasan A.M."/>
            <person name="Jahan S."/>
            <person name="Shafiuddin M."/>
            <person name="Mahmood N."/>
            <person name="Shommy N.S."/>
        </authorList>
    </citation>
    <scope>NUCLEOTIDE SEQUENCE [LARGE SCALE GENOMIC DNA]</scope>
    <source>
        <strain evidence="2">cv. O-4</strain>
    </source>
</reference>
<dbReference type="OrthoDB" id="1659429at2759"/>
<organism evidence="1 2">
    <name type="scientific">Corchorus olitorius</name>
    <dbReference type="NCBI Taxonomy" id="93759"/>
    <lineage>
        <taxon>Eukaryota</taxon>
        <taxon>Viridiplantae</taxon>
        <taxon>Streptophyta</taxon>
        <taxon>Embryophyta</taxon>
        <taxon>Tracheophyta</taxon>
        <taxon>Spermatophyta</taxon>
        <taxon>Magnoliopsida</taxon>
        <taxon>eudicotyledons</taxon>
        <taxon>Gunneridae</taxon>
        <taxon>Pentapetalae</taxon>
        <taxon>rosids</taxon>
        <taxon>malvids</taxon>
        <taxon>Malvales</taxon>
        <taxon>Malvaceae</taxon>
        <taxon>Grewioideae</taxon>
        <taxon>Apeibeae</taxon>
        <taxon>Corchorus</taxon>
    </lineage>
</organism>
<dbReference type="AlphaFoldDB" id="A0A1R3L498"/>
<name>A0A1R3L498_9ROSI</name>
<protein>
    <submittedName>
        <fullName evidence="1">Glycoside hydrolase-type carbohydrate-binding, subgroup</fullName>
    </submittedName>
</protein>
<dbReference type="Proteomes" id="UP000187203">
    <property type="component" value="Unassembled WGS sequence"/>
</dbReference>
<evidence type="ECO:0000313" key="1">
    <source>
        <dbReference type="EMBL" id="OMP14165.1"/>
    </source>
</evidence>
<dbReference type="GO" id="GO:0016787">
    <property type="term" value="F:hydrolase activity"/>
    <property type="evidence" value="ECO:0007669"/>
    <property type="project" value="UniProtKB-KW"/>
</dbReference>
<comment type="caution">
    <text evidence="1">The sequence shown here is derived from an EMBL/GenBank/DDBJ whole genome shotgun (WGS) entry which is preliminary data.</text>
</comment>
<dbReference type="EMBL" id="AWUE01001621">
    <property type="protein sequence ID" value="OMP14165.1"/>
    <property type="molecule type" value="Genomic_DNA"/>
</dbReference>
<keyword evidence="1" id="KW-0378">Hydrolase</keyword>
<proteinExistence type="predicted"/>
<gene>
    <name evidence="1" type="ORF">COLO4_00233</name>
</gene>
<evidence type="ECO:0000313" key="2">
    <source>
        <dbReference type="Proteomes" id="UP000187203"/>
    </source>
</evidence>
<accession>A0A1R3L498</accession>
<sequence>MLHVSLHGGHVTLWRNELGEEILFTSRKVVQYCNIRLVVVQFQGRSANNTKEKFSAPG</sequence>